<evidence type="ECO:0000259" key="14">
    <source>
        <dbReference type="PROSITE" id="PS50853"/>
    </source>
</evidence>
<dbReference type="SUPFAM" id="SSF48726">
    <property type="entry name" value="Immunoglobulin"/>
    <property type="match status" value="1"/>
</dbReference>
<dbReference type="Gene3D" id="2.60.40.10">
    <property type="entry name" value="Immunoglobulins"/>
    <property type="match status" value="6"/>
</dbReference>
<dbReference type="PRINTS" id="PR00014">
    <property type="entry name" value="FNTYPEIII"/>
</dbReference>
<feature type="compositionally biased region" description="Pro residues" evidence="12">
    <location>
        <begin position="819"/>
        <end position="832"/>
    </location>
</feature>
<evidence type="ECO:0000256" key="12">
    <source>
        <dbReference type="SAM" id="MobiDB-lite"/>
    </source>
</evidence>
<gene>
    <name evidence="15" type="ORF">OESDEN_04935</name>
</gene>
<dbReference type="OrthoDB" id="114660at2759"/>
<keyword evidence="10" id="KW-0393">Immunoglobulin domain</keyword>
<evidence type="ECO:0000256" key="4">
    <source>
        <dbReference type="ARBA" id="ARBA00022692"/>
    </source>
</evidence>
<dbReference type="SUPFAM" id="SSF49265">
    <property type="entry name" value="Fibronectin type III"/>
    <property type="match status" value="3"/>
</dbReference>
<dbReference type="SMART" id="SM00060">
    <property type="entry name" value="FN3"/>
    <property type="match status" value="5"/>
</dbReference>
<keyword evidence="6" id="KW-0677">Repeat</keyword>
<evidence type="ECO:0000256" key="11">
    <source>
        <dbReference type="SAM" id="Coils"/>
    </source>
</evidence>
<keyword evidence="16" id="KW-1185">Reference proteome</keyword>
<dbReference type="PANTHER" id="PTHR13817:SF173">
    <property type="entry name" value="FRAZZLED"/>
    <property type="match status" value="1"/>
</dbReference>
<feature type="domain" description="Fibronectin type-III" evidence="14">
    <location>
        <begin position="492"/>
        <end position="594"/>
    </location>
</feature>
<keyword evidence="11" id="KW-0175">Coiled coil</keyword>
<keyword evidence="9" id="KW-1015">Disulfide bond</keyword>
<feature type="region of interest" description="Disordered" evidence="12">
    <location>
        <begin position="757"/>
        <end position="789"/>
    </location>
</feature>
<feature type="domain" description="Fibronectin type-III" evidence="14">
    <location>
        <begin position="396"/>
        <end position="487"/>
    </location>
</feature>
<proteinExistence type="inferred from homology"/>
<dbReference type="Proteomes" id="UP000053660">
    <property type="component" value="Unassembled WGS sequence"/>
</dbReference>
<dbReference type="PANTHER" id="PTHR13817">
    <property type="entry name" value="TITIN"/>
    <property type="match status" value="1"/>
</dbReference>
<dbReference type="AlphaFoldDB" id="A0A0B1TH73"/>
<feature type="transmembrane region" description="Helical" evidence="13">
    <location>
        <begin position="621"/>
        <end position="645"/>
    </location>
</feature>
<dbReference type="CDD" id="cd00063">
    <property type="entry name" value="FN3"/>
    <property type="match status" value="5"/>
</dbReference>
<evidence type="ECO:0000256" key="3">
    <source>
        <dbReference type="ARBA" id="ARBA00022475"/>
    </source>
</evidence>
<evidence type="ECO:0000256" key="1">
    <source>
        <dbReference type="ARBA" id="ARBA00004251"/>
    </source>
</evidence>
<dbReference type="GO" id="GO:0005886">
    <property type="term" value="C:plasma membrane"/>
    <property type="evidence" value="ECO:0007669"/>
    <property type="project" value="UniProtKB-SubCell"/>
</dbReference>
<keyword evidence="4 13" id="KW-0812">Transmembrane</keyword>
<evidence type="ECO:0000256" key="13">
    <source>
        <dbReference type="SAM" id="Phobius"/>
    </source>
</evidence>
<evidence type="ECO:0000256" key="2">
    <source>
        <dbReference type="ARBA" id="ARBA00009588"/>
    </source>
</evidence>
<evidence type="ECO:0000256" key="6">
    <source>
        <dbReference type="ARBA" id="ARBA00022737"/>
    </source>
</evidence>
<keyword evidence="5" id="KW-0732">Signal</keyword>
<evidence type="ECO:0000256" key="8">
    <source>
        <dbReference type="ARBA" id="ARBA00023136"/>
    </source>
</evidence>
<feature type="compositionally biased region" description="Polar residues" evidence="12">
    <location>
        <begin position="761"/>
        <end position="789"/>
    </location>
</feature>
<dbReference type="InterPro" id="IPR036116">
    <property type="entry name" value="FN3_sf"/>
</dbReference>
<evidence type="ECO:0000313" key="15">
    <source>
        <dbReference type="EMBL" id="KHJ95127.1"/>
    </source>
</evidence>
<evidence type="ECO:0000256" key="9">
    <source>
        <dbReference type="ARBA" id="ARBA00023157"/>
    </source>
</evidence>
<evidence type="ECO:0000256" key="5">
    <source>
        <dbReference type="ARBA" id="ARBA00022729"/>
    </source>
</evidence>
<feature type="coiled-coil region" evidence="11">
    <location>
        <begin position="923"/>
        <end position="972"/>
    </location>
</feature>
<feature type="region of interest" description="Disordered" evidence="12">
    <location>
        <begin position="808"/>
        <end position="878"/>
    </location>
</feature>
<protein>
    <submittedName>
        <fullName evidence="15">Fibronectin type III domain protein</fullName>
    </submittedName>
</protein>
<dbReference type="FunFam" id="2.60.40.10:FF:000759">
    <property type="entry name" value="Immunoglobulin superfamily DCC subclass member 4"/>
    <property type="match status" value="1"/>
</dbReference>
<evidence type="ECO:0000313" key="16">
    <source>
        <dbReference type="Proteomes" id="UP000053660"/>
    </source>
</evidence>
<reference evidence="15 16" key="1">
    <citation type="submission" date="2014-03" db="EMBL/GenBank/DDBJ databases">
        <title>Draft genome of the hookworm Oesophagostomum dentatum.</title>
        <authorList>
            <person name="Mitreva M."/>
        </authorList>
    </citation>
    <scope>NUCLEOTIDE SEQUENCE [LARGE SCALE GENOMIC DNA]</scope>
    <source>
        <strain evidence="15 16">OD-Hann</strain>
    </source>
</reference>
<dbReference type="InterPro" id="IPR003961">
    <property type="entry name" value="FN3_dom"/>
</dbReference>
<accession>A0A0B1TH73</accession>
<feature type="domain" description="Fibronectin type-III" evidence="14">
    <location>
        <begin position="290"/>
        <end position="381"/>
    </location>
</feature>
<feature type="domain" description="Fibronectin type-III" evidence="14">
    <location>
        <begin position="154"/>
        <end position="246"/>
    </location>
</feature>
<dbReference type="InterPro" id="IPR013783">
    <property type="entry name" value="Ig-like_fold"/>
</dbReference>
<feature type="domain" description="Fibronectin type-III" evidence="14">
    <location>
        <begin position="58"/>
        <end position="148"/>
    </location>
</feature>
<dbReference type="PROSITE" id="PS50853">
    <property type="entry name" value="FN3"/>
    <property type="match status" value="5"/>
</dbReference>
<keyword evidence="3" id="KW-1003">Cell membrane</keyword>
<name>A0A0B1TH73_OESDE</name>
<dbReference type="Pfam" id="PF00041">
    <property type="entry name" value="fn3"/>
    <property type="match status" value="5"/>
</dbReference>
<dbReference type="InterPro" id="IPR036179">
    <property type="entry name" value="Ig-like_dom_sf"/>
</dbReference>
<dbReference type="EMBL" id="KN550072">
    <property type="protein sequence ID" value="KHJ95127.1"/>
    <property type="molecule type" value="Genomic_DNA"/>
</dbReference>
<comment type="similarity">
    <text evidence="2">Belongs to the immunoglobulin superfamily. DCC family.</text>
</comment>
<keyword evidence="7 13" id="KW-1133">Transmembrane helix</keyword>
<organism evidence="15 16">
    <name type="scientific">Oesophagostomum dentatum</name>
    <name type="common">Nodular worm</name>
    <dbReference type="NCBI Taxonomy" id="61180"/>
    <lineage>
        <taxon>Eukaryota</taxon>
        <taxon>Metazoa</taxon>
        <taxon>Ecdysozoa</taxon>
        <taxon>Nematoda</taxon>
        <taxon>Chromadorea</taxon>
        <taxon>Rhabditida</taxon>
        <taxon>Rhabditina</taxon>
        <taxon>Rhabditomorpha</taxon>
        <taxon>Strongyloidea</taxon>
        <taxon>Strongylidae</taxon>
        <taxon>Oesophagostomum</taxon>
    </lineage>
</organism>
<keyword evidence="8 13" id="KW-0472">Membrane</keyword>
<evidence type="ECO:0000256" key="10">
    <source>
        <dbReference type="ARBA" id="ARBA00023319"/>
    </source>
</evidence>
<sequence>MCIYWLRILGLVKADQGVYQCIADNEAGSDQASAQLLVDNADSSSVAASSGQPLIASAPLGLKVGALGSRFVNLEWDPPLVRHGNIMRYHVFYKEEDSDRERMLNSSTTSVTVTSLQPNTLYLLRVAAENEAGMGKSSDHIKITTKKEQAVPGRVTNLIARALGPETIEVKWDPPQGGPTPLRYKLFYIRNPPEPEDKETQIIISSTAYTLHGMDKFTEYQIRVEAEGENGSGLSSGPLKVITLSDVPSSPPRDIVAETVSSTSNGTGPYSDWIPVATSLMDKEEALLGAPRELRPQAGPDYILISWLPPADETILVRGYQIGWGNNVPDVSMERVGPNVLQHKITGLRPSKEYVVSLRAFNKQGSGFPIYETVKTLSHSSSPYLEGALAPGALSTPLGVRAETLSATSIRVTWTESDPNAFNVMYTVRYSTSVDGNQVRYVNVSESWITIEGLRPDTEYEFSVRSLVAGASPSPWSMVARNKTHASAPSSAPRDLTVLPAASGDPQAVLLNWQPPKYSNGEVEEYLIYYTDRVMQADKDWTIHYVQGDRLSHEIRNLLPKTTYYFKIQARNEKGYGPLSPVQTFAPFGGTRSAGVVVPSSGKGPNLQWDDLLALFTSNPMYIAVVVAFAALVLLCIVLVAVCVLKRSSRNKSGYTAGKKTSTQQPAADLWIDHPSGNHIRGGPSDYMVNGIGSAVVDMKHLTGPEVVESPPPRYHALQARHSVSSYDEELRRLELEGRRPVVVGRAKPILASVVAYGPSSEESQGTLSRSYHHSQSSLEGQRQRTPQVVYTGSGRHQPIAKIEFGESPYGSTSALEPATPPVPAQAPPVGPPSVVDGYRTLRGGASSSQQSQGALRSFTQLAGTPPPPSSSQSLLQQQTRPIVVAAGGRQLPVGRATAQPRVNVTNIYSPYASCSSDTEMEKKQAQAEAAGAAENSAALRNLQPSNSTEELNAQMENLDTMIDDLQALQHEFGVVS</sequence>
<feature type="compositionally biased region" description="Low complexity" evidence="12">
    <location>
        <begin position="842"/>
        <end position="858"/>
    </location>
</feature>
<comment type="subcellular location">
    <subcellularLocation>
        <location evidence="1">Cell membrane</location>
        <topology evidence="1">Single-pass type I membrane protein</topology>
    </subcellularLocation>
</comment>
<evidence type="ECO:0000256" key="7">
    <source>
        <dbReference type="ARBA" id="ARBA00022989"/>
    </source>
</evidence>
<dbReference type="InterPro" id="IPR050964">
    <property type="entry name" value="Striated_Muscle_Regulatory"/>
</dbReference>